<dbReference type="RefSeq" id="XP_025394402.1">
    <property type="nucleotide sequence ID" value="XM_025544443.1"/>
</dbReference>
<sequence>MENMPDADPDTRAEVDLMILDYIVCTTIELALYHGKEKSEGRHPSNRSLSWQFNTTNSTRTVLLHPDPLPRDMNIKIQVLEFAQLFFKNLVFADQEHAPSIEVLQDGMCTDYVNENTVTENQTRPSRTKLPSGEDRLRTRNAYPCFHTLVELITLCSLADKKLPGDIIEHFVALAAWDVYRLEDRSPNGYKIFMSHASERLHGTPYARFVQEYLSNFQPPIDPPPGTRTGTPPQELLQNKLQRSVFDFLACLMKTLDSPVLIQLERGKLVGLSREETEQLKGRVGL</sequence>
<keyword evidence="2" id="KW-1185">Reference proteome</keyword>
<accession>A0A317UWZ0</accession>
<evidence type="ECO:0000313" key="1">
    <source>
        <dbReference type="EMBL" id="PWY65032.1"/>
    </source>
</evidence>
<evidence type="ECO:0000313" key="2">
    <source>
        <dbReference type="Proteomes" id="UP000247233"/>
    </source>
</evidence>
<proteinExistence type="predicted"/>
<organism evidence="1 2">
    <name type="scientific">Aspergillus heteromorphus CBS 117.55</name>
    <dbReference type="NCBI Taxonomy" id="1448321"/>
    <lineage>
        <taxon>Eukaryota</taxon>
        <taxon>Fungi</taxon>
        <taxon>Dikarya</taxon>
        <taxon>Ascomycota</taxon>
        <taxon>Pezizomycotina</taxon>
        <taxon>Eurotiomycetes</taxon>
        <taxon>Eurotiomycetidae</taxon>
        <taxon>Eurotiales</taxon>
        <taxon>Aspergillaceae</taxon>
        <taxon>Aspergillus</taxon>
        <taxon>Aspergillus subgen. Circumdati</taxon>
    </lineage>
</organism>
<gene>
    <name evidence="1" type="ORF">BO70DRAFT_366831</name>
</gene>
<comment type="caution">
    <text evidence="1">The sequence shown here is derived from an EMBL/GenBank/DDBJ whole genome shotgun (WGS) entry which is preliminary data.</text>
</comment>
<protein>
    <submittedName>
        <fullName evidence="1">Uncharacterized protein</fullName>
    </submittedName>
</protein>
<name>A0A317UWZ0_9EURO</name>
<dbReference type="VEuPathDB" id="FungiDB:BO70DRAFT_366831"/>
<reference evidence="1 2" key="1">
    <citation type="submission" date="2016-12" db="EMBL/GenBank/DDBJ databases">
        <title>The genomes of Aspergillus section Nigri reveals drivers in fungal speciation.</title>
        <authorList>
            <consortium name="DOE Joint Genome Institute"/>
            <person name="Vesth T.C."/>
            <person name="Nybo J."/>
            <person name="Theobald S."/>
            <person name="Brandl J."/>
            <person name="Frisvad J.C."/>
            <person name="Nielsen K.F."/>
            <person name="Lyhne E.K."/>
            <person name="Kogle M.E."/>
            <person name="Kuo A."/>
            <person name="Riley R."/>
            <person name="Clum A."/>
            <person name="Nolan M."/>
            <person name="Lipzen A."/>
            <person name="Salamov A."/>
            <person name="Henrissat B."/>
            <person name="Wiebenga A."/>
            <person name="De Vries R.P."/>
            <person name="Grigoriev I.V."/>
            <person name="Mortensen U.H."/>
            <person name="Andersen M.R."/>
            <person name="Baker S.E."/>
        </authorList>
    </citation>
    <scope>NUCLEOTIDE SEQUENCE [LARGE SCALE GENOMIC DNA]</scope>
    <source>
        <strain evidence="1 2">CBS 117.55</strain>
    </source>
</reference>
<dbReference type="OrthoDB" id="4149149at2759"/>
<dbReference type="GeneID" id="37066680"/>
<dbReference type="EMBL" id="MSFL01000054">
    <property type="protein sequence ID" value="PWY65032.1"/>
    <property type="molecule type" value="Genomic_DNA"/>
</dbReference>
<dbReference type="AlphaFoldDB" id="A0A317UWZ0"/>
<dbReference type="Proteomes" id="UP000247233">
    <property type="component" value="Unassembled WGS sequence"/>
</dbReference>